<organism evidence="2 3">
    <name type="scientific">Kocuria flava</name>
    <dbReference type="NCBI Taxonomy" id="446860"/>
    <lineage>
        <taxon>Bacteria</taxon>
        <taxon>Bacillati</taxon>
        <taxon>Actinomycetota</taxon>
        <taxon>Actinomycetes</taxon>
        <taxon>Micrococcales</taxon>
        <taxon>Micrococcaceae</taxon>
        <taxon>Kocuria</taxon>
    </lineage>
</organism>
<proteinExistence type="predicted"/>
<accession>A0ABQ0X2B0</accession>
<protein>
    <submittedName>
        <fullName evidence="2">Uncharacterized protein</fullName>
    </submittedName>
</protein>
<evidence type="ECO:0000256" key="1">
    <source>
        <dbReference type="SAM" id="MobiDB-lite"/>
    </source>
</evidence>
<feature type="region of interest" description="Disordered" evidence="1">
    <location>
        <begin position="18"/>
        <end position="102"/>
    </location>
</feature>
<keyword evidence="3" id="KW-1185">Reference proteome</keyword>
<feature type="compositionally biased region" description="Polar residues" evidence="1">
    <location>
        <begin position="76"/>
        <end position="87"/>
    </location>
</feature>
<dbReference type="EMBL" id="BJZR01000021">
    <property type="protein sequence ID" value="GEO91776.1"/>
    <property type="molecule type" value="Genomic_DNA"/>
</dbReference>
<comment type="caution">
    <text evidence="2">The sequence shown here is derived from an EMBL/GenBank/DDBJ whole genome shotgun (WGS) entry which is preliminary data.</text>
</comment>
<gene>
    <name evidence="2" type="ORF">KFL01_10820</name>
</gene>
<evidence type="ECO:0000313" key="3">
    <source>
        <dbReference type="Proteomes" id="UP000321155"/>
    </source>
</evidence>
<reference evidence="2 3" key="1">
    <citation type="submission" date="2019-07" db="EMBL/GenBank/DDBJ databases">
        <title>Whole genome shotgun sequence of Kocuria flava NBRC 107626.</title>
        <authorList>
            <person name="Hosoyama A."/>
            <person name="Uohara A."/>
            <person name="Ohji S."/>
            <person name="Ichikawa N."/>
        </authorList>
    </citation>
    <scope>NUCLEOTIDE SEQUENCE [LARGE SCALE GENOMIC DNA]</scope>
    <source>
        <strain evidence="2 3">NBRC 107626</strain>
    </source>
</reference>
<dbReference type="Proteomes" id="UP000321155">
    <property type="component" value="Unassembled WGS sequence"/>
</dbReference>
<sequence>MVDSHGHIVAPCEIRLQIGSSRPDTGPPGPHRAPAQHRLPGRCTILPGPVRAASGAAARAPSGGPGLTPRSRTQENEPQVMSASTEPQLAGRQPSTAVGCPG</sequence>
<evidence type="ECO:0000313" key="2">
    <source>
        <dbReference type="EMBL" id="GEO91776.1"/>
    </source>
</evidence>
<name>A0ABQ0X2B0_9MICC</name>
<feature type="compositionally biased region" description="Low complexity" evidence="1">
    <location>
        <begin position="47"/>
        <end position="62"/>
    </location>
</feature>